<dbReference type="AlphaFoldDB" id="A0A5C5Q587"/>
<dbReference type="InterPro" id="IPR032710">
    <property type="entry name" value="NTF2-like_dom_sf"/>
</dbReference>
<dbReference type="InterPro" id="IPR037401">
    <property type="entry name" value="SnoaL-like"/>
</dbReference>
<dbReference type="EMBL" id="VFIO01000007">
    <property type="protein sequence ID" value="TWR87686.1"/>
    <property type="molecule type" value="Genomic_DNA"/>
</dbReference>
<dbReference type="Gene3D" id="3.10.450.50">
    <property type="match status" value="1"/>
</dbReference>
<dbReference type="Proteomes" id="UP000318428">
    <property type="component" value="Unassembled WGS sequence"/>
</dbReference>
<dbReference type="SUPFAM" id="SSF54427">
    <property type="entry name" value="NTF2-like"/>
    <property type="match status" value="1"/>
</dbReference>
<accession>A0A5C5Q587</accession>
<feature type="domain" description="SnoaL-like" evidence="1">
    <location>
        <begin position="11"/>
        <end position="133"/>
    </location>
</feature>
<comment type="caution">
    <text evidence="3">The sequence shown here is derived from an EMBL/GenBank/DDBJ whole genome shotgun (WGS) entry which is preliminary data.</text>
</comment>
<gene>
    <name evidence="3" type="ORF">FJD37_00905</name>
    <name evidence="2" type="ORF">FJD38_16760</name>
</gene>
<organism evidence="3 4">
    <name type="scientific">Pseudomonas saxonica</name>
    <dbReference type="NCBI Taxonomy" id="2600598"/>
    <lineage>
        <taxon>Bacteria</taxon>
        <taxon>Pseudomonadati</taxon>
        <taxon>Pseudomonadota</taxon>
        <taxon>Gammaproteobacteria</taxon>
        <taxon>Pseudomonadales</taxon>
        <taxon>Pseudomonadaceae</taxon>
        <taxon>Pseudomonas</taxon>
    </lineage>
</organism>
<dbReference type="RefSeq" id="WP_122783859.1">
    <property type="nucleotide sequence ID" value="NZ_CP142033.1"/>
</dbReference>
<name>A0A5C5Q587_9PSED</name>
<protein>
    <submittedName>
        <fullName evidence="3">Nuclear transport factor 2 family protein</fullName>
    </submittedName>
</protein>
<evidence type="ECO:0000313" key="5">
    <source>
        <dbReference type="Proteomes" id="UP000318428"/>
    </source>
</evidence>
<dbReference type="EMBL" id="VFIP01000001">
    <property type="protein sequence ID" value="TWS00815.1"/>
    <property type="molecule type" value="Genomic_DNA"/>
</dbReference>
<evidence type="ECO:0000259" key="1">
    <source>
        <dbReference type="Pfam" id="PF13474"/>
    </source>
</evidence>
<evidence type="ECO:0000313" key="3">
    <source>
        <dbReference type="EMBL" id="TWS00815.1"/>
    </source>
</evidence>
<evidence type="ECO:0000313" key="4">
    <source>
        <dbReference type="Proteomes" id="UP000317901"/>
    </source>
</evidence>
<keyword evidence="5" id="KW-1185">Reference proteome</keyword>
<evidence type="ECO:0000313" key="2">
    <source>
        <dbReference type="EMBL" id="TWR87686.1"/>
    </source>
</evidence>
<reference evidence="4 5" key="1">
    <citation type="submission" date="2019-06" db="EMBL/GenBank/DDBJ databases">
        <title>Pseudomonas bimorpha sp. nov. isolated from bovine raw milk and skim milk concentrate.</title>
        <authorList>
            <person name="Hofmann K."/>
            <person name="Huptas C."/>
            <person name="Doll E."/>
            <person name="Scherer S."/>
            <person name="Wenning M."/>
        </authorList>
    </citation>
    <scope>NUCLEOTIDE SEQUENCE [LARGE SCALE GENOMIC DNA]</scope>
    <source>
        <strain evidence="2 5">DSM 108989</strain>
        <strain evidence="3 4">DSM 108990</strain>
    </source>
</reference>
<proteinExistence type="predicted"/>
<dbReference type="OrthoDB" id="8420006at2"/>
<sequence>MSDRDEVLGAAADLVSAFARNDREAYFGAFSADASFVFYTLPQPLLNRDAYQALWDSWRRDEGFEVLSCTSSNAFVSLHGDMAVFVHDVATELRMHGEQLFSQERETIVFKRQASSAQEQQGLWLACHEHLSAMPEGLPPH</sequence>
<dbReference type="Proteomes" id="UP000317901">
    <property type="component" value="Unassembled WGS sequence"/>
</dbReference>
<dbReference type="Pfam" id="PF13474">
    <property type="entry name" value="SnoaL_3"/>
    <property type="match status" value="1"/>
</dbReference>